<comment type="caution">
    <text evidence="2">The sequence shown here is derived from an EMBL/GenBank/DDBJ whole genome shotgun (WGS) entry which is preliminary data.</text>
</comment>
<evidence type="ECO:0000256" key="1">
    <source>
        <dbReference type="SAM" id="Phobius"/>
    </source>
</evidence>
<reference evidence="2 3" key="1">
    <citation type="journal article" date="2022" name="Environ. Microbiol. Rep.">
        <title>Eco-phylogenetic analyses reveal divergent evolution of vitamin B12 metabolism in the marine bacterial family 'Psychromonadaceae'.</title>
        <authorList>
            <person name="Jin X."/>
            <person name="Yang Y."/>
            <person name="Cao H."/>
            <person name="Gao B."/>
            <person name="Zhao Z."/>
        </authorList>
    </citation>
    <scope>NUCLEOTIDE SEQUENCE [LARGE SCALE GENOMIC DNA]</scope>
    <source>
        <strain evidence="2 3">MKS20</strain>
    </source>
</reference>
<gene>
    <name evidence="2" type="ORF">K6Y31_06675</name>
</gene>
<name>A0ABS8W682_9GAMM</name>
<dbReference type="InterPro" id="IPR043130">
    <property type="entry name" value="CDP-OH_PTrfase_TM_dom"/>
</dbReference>
<evidence type="ECO:0000313" key="3">
    <source>
        <dbReference type="Proteomes" id="UP001201273"/>
    </source>
</evidence>
<feature type="transmembrane region" description="Helical" evidence="1">
    <location>
        <begin position="116"/>
        <end position="138"/>
    </location>
</feature>
<sequence>MSIYKLKSRFQDLLRPSVSWLYQRGVTANQVTLLAMVISLLLGGFLCLPSLNANWFFLLPIWMFLRMAFNAIDGMLAREFKQQSSLGAYLNELSDVIADTALFLPFALLVGIEPALVLGIIFLASLSEFAGVLGLMVGASRRYDGPMGKSDRAFVFGLLATLWPLNWLSTFWFNTILVITLLLLLITIVNRVRRGLAESATHV</sequence>
<keyword evidence="1" id="KW-1133">Transmembrane helix</keyword>
<evidence type="ECO:0000313" key="2">
    <source>
        <dbReference type="EMBL" id="MCE2594494.1"/>
    </source>
</evidence>
<feature type="transmembrane region" description="Helical" evidence="1">
    <location>
        <begin position="171"/>
        <end position="189"/>
    </location>
</feature>
<accession>A0ABS8W682</accession>
<keyword evidence="1" id="KW-0472">Membrane</keyword>
<feature type="transmembrane region" description="Helical" evidence="1">
    <location>
        <begin position="89"/>
        <end position="110"/>
    </location>
</feature>
<dbReference type="InterPro" id="IPR000462">
    <property type="entry name" value="CDP-OH_P_trans"/>
</dbReference>
<keyword evidence="3" id="KW-1185">Reference proteome</keyword>
<organism evidence="2 3">
    <name type="scientific">Motilimonas cestriensis</name>
    <dbReference type="NCBI Taxonomy" id="2742685"/>
    <lineage>
        <taxon>Bacteria</taxon>
        <taxon>Pseudomonadati</taxon>
        <taxon>Pseudomonadota</taxon>
        <taxon>Gammaproteobacteria</taxon>
        <taxon>Alteromonadales</taxon>
        <taxon>Alteromonadales genera incertae sedis</taxon>
        <taxon>Motilimonas</taxon>
    </lineage>
</organism>
<protein>
    <submittedName>
        <fullName evidence="2">CDP-alcohol phosphatidyltransferase family protein</fullName>
    </submittedName>
</protein>
<keyword evidence="1" id="KW-0812">Transmembrane</keyword>
<feature type="transmembrane region" description="Helical" evidence="1">
    <location>
        <begin position="31"/>
        <end position="51"/>
    </location>
</feature>
<dbReference type="Pfam" id="PF01066">
    <property type="entry name" value="CDP-OH_P_transf"/>
    <property type="match status" value="1"/>
</dbReference>
<dbReference type="RefSeq" id="WP_232801899.1">
    <property type="nucleotide sequence ID" value="NZ_CP170335.1"/>
</dbReference>
<dbReference type="Gene3D" id="1.20.120.1760">
    <property type="match status" value="1"/>
</dbReference>
<feature type="transmembrane region" description="Helical" evidence="1">
    <location>
        <begin position="57"/>
        <end position="77"/>
    </location>
</feature>
<dbReference type="EMBL" id="JAIMJA010000005">
    <property type="protein sequence ID" value="MCE2594494.1"/>
    <property type="molecule type" value="Genomic_DNA"/>
</dbReference>
<dbReference type="Proteomes" id="UP001201273">
    <property type="component" value="Unassembled WGS sequence"/>
</dbReference>
<proteinExistence type="predicted"/>